<keyword evidence="2" id="KW-1185">Reference proteome</keyword>
<sequence>MTLLRSLTRAVSRTTQYAAPLSKGYATVEKPVMLGNPPSPPLVVPRPLDVDQQVISASSDSGGPSLHRIVQEYERISGAVLGYSLPYESRPSSSRRCTFDEEASASISLVAHYLTTANGRGPSKITLSSAFAVAAEDPVNILTRSPSSLTDALGGDIRRSSLYEASSGKDTYRSGTLVLSPTDGFAPALSPVTGVAAALPESDLLLLRSNLKTRTLPMSPYPAQPDTRIRAHFVSHVKPENDSGWTPLIGGAWGKWVRGRVLGYRDKAGRESQPGTYDSLAHLLFEPPPTAGSSGGPIVDEESGAVVGVMLGTRMDSPVEGLRGWGVPSEVVYELFRKPSNIQHSSSEAFFLCIPHLLQPSSTFHSTNLNFAHPCLAPSLPSVLDEAIKQALQHQVNALIKAIDVDLTSSSHSPFNIHLIMSAIGVVVRSCSSAIVGRCIWPVLSANPSATVPIITIGYTLPPPPSSAPSSLPLSSISIIFLVVCCAIPHGVPESALIGGDSGTQFAFYGEAGLHVTSPRSLVANELARVVRPCVGFSVRSTVDQRSGSSALWVA</sequence>
<evidence type="ECO:0000313" key="1">
    <source>
        <dbReference type="EMBL" id="TFL06413.1"/>
    </source>
</evidence>
<dbReference type="OrthoDB" id="10054765at2759"/>
<accession>A0A5C3QWK9</accession>
<dbReference type="SUPFAM" id="SSF50494">
    <property type="entry name" value="Trypsin-like serine proteases"/>
    <property type="match status" value="1"/>
</dbReference>
<dbReference type="InterPro" id="IPR009003">
    <property type="entry name" value="Peptidase_S1_PA"/>
</dbReference>
<proteinExistence type="predicted"/>
<evidence type="ECO:0000313" key="2">
    <source>
        <dbReference type="Proteomes" id="UP000305067"/>
    </source>
</evidence>
<reference evidence="1 2" key="1">
    <citation type="journal article" date="2019" name="Nat. Ecol. Evol.">
        <title>Megaphylogeny resolves global patterns of mushroom evolution.</title>
        <authorList>
            <person name="Varga T."/>
            <person name="Krizsan K."/>
            <person name="Foldi C."/>
            <person name="Dima B."/>
            <person name="Sanchez-Garcia M."/>
            <person name="Sanchez-Ramirez S."/>
            <person name="Szollosi G.J."/>
            <person name="Szarkandi J.G."/>
            <person name="Papp V."/>
            <person name="Albert L."/>
            <person name="Andreopoulos W."/>
            <person name="Angelini C."/>
            <person name="Antonin V."/>
            <person name="Barry K.W."/>
            <person name="Bougher N.L."/>
            <person name="Buchanan P."/>
            <person name="Buyck B."/>
            <person name="Bense V."/>
            <person name="Catcheside P."/>
            <person name="Chovatia M."/>
            <person name="Cooper J."/>
            <person name="Damon W."/>
            <person name="Desjardin D."/>
            <person name="Finy P."/>
            <person name="Geml J."/>
            <person name="Haridas S."/>
            <person name="Hughes K."/>
            <person name="Justo A."/>
            <person name="Karasinski D."/>
            <person name="Kautmanova I."/>
            <person name="Kiss B."/>
            <person name="Kocsube S."/>
            <person name="Kotiranta H."/>
            <person name="LaButti K.M."/>
            <person name="Lechner B.E."/>
            <person name="Liimatainen K."/>
            <person name="Lipzen A."/>
            <person name="Lukacs Z."/>
            <person name="Mihaltcheva S."/>
            <person name="Morgado L.N."/>
            <person name="Niskanen T."/>
            <person name="Noordeloos M.E."/>
            <person name="Ohm R.A."/>
            <person name="Ortiz-Santana B."/>
            <person name="Ovrebo C."/>
            <person name="Racz N."/>
            <person name="Riley R."/>
            <person name="Savchenko A."/>
            <person name="Shiryaev A."/>
            <person name="Soop K."/>
            <person name="Spirin V."/>
            <person name="Szebenyi C."/>
            <person name="Tomsovsky M."/>
            <person name="Tulloss R.E."/>
            <person name="Uehling J."/>
            <person name="Grigoriev I.V."/>
            <person name="Vagvolgyi C."/>
            <person name="Papp T."/>
            <person name="Martin F.M."/>
            <person name="Miettinen O."/>
            <person name="Hibbett D.S."/>
            <person name="Nagy L.G."/>
        </authorList>
    </citation>
    <scope>NUCLEOTIDE SEQUENCE [LARGE SCALE GENOMIC DNA]</scope>
    <source>
        <strain evidence="1 2">CBS 309.79</strain>
    </source>
</reference>
<dbReference type="AlphaFoldDB" id="A0A5C3QWK9"/>
<gene>
    <name evidence="1" type="ORF">BDV98DRAFT_600464</name>
</gene>
<organism evidence="1 2">
    <name type="scientific">Pterulicium gracile</name>
    <dbReference type="NCBI Taxonomy" id="1884261"/>
    <lineage>
        <taxon>Eukaryota</taxon>
        <taxon>Fungi</taxon>
        <taxon>Dikarya</taxon>
        <taxon>Basidiomycota</taxon>
        <taxon>Agaricomycotina</taxon>
        <taxon>Agaricomycetes</taxon>
        <taxon>Agaricomycetidae</taxon>
        <taxon>Agaricales</taxon>
        <taxon>Pleurotineae</taxon>
        <taxon>Pterulaceae</taxon>
        <taxon>Pterulicium</taxon>
    </lineage>
</organism>
<protein>
    <submittedName>
        <fullName evidence="1">Uncharacterized protein</fullName>
    </submittedName>
</protein>
<dbReference type="EMBL" id="ML178815">
    <property type="protein sequence ID" value="TFL06413.1"/>
    <property type="molecule type" value="Genomic_DNA"/>
</dbReference>
<dbReference type="STRING" id="1884261.A0A5C3QWK9"/>
<name>A0A5C3QWK9_9AGAR</name>
<dbReference type="Proteomes" id="UP000305067">
    <property type="component" value="Unassembled WGS sequence"/>
</dbReference>